<dbReference type="PROSITE" id="PS51318">
    <property type="entry name" value="TAT"/>
    <property type="match status" value="1"/>
</dbReference>
<dbReference type="EC" id="3.1.4.3" evidence="2"/>
<accession>A0A2T5MEG3</accession>
<protein>
    <recommendedName>
        <fullName evidence="2">phospholipase C</fullName>
        <ecNumber evidence="2">3.1.4.3</ecNumber>
    </recommendedName>
</protein>
<comment type="caution">
    <text evidence="5">The sequence shown here is derived from an EMBL/GenBank/DDBJ whole genome shotgun (WGS) entry which is preliminary data.</text>
</comment>
<dbReference type="PANTHER" id="PTHR31956">
    <property type="entry name" value="NON-SPECIFIC PHOSPHOLIPASE C4-RELATED"/>
    <property type="match status" value="1"/>
</dbReference>
<evidence type="ECO:0000256" key="3">
    <source>
        <dbReference type="ARBA" id="ARBA00022801"/>
    </source>
</evidence>
<evidence type="ECO:0000256" key="4">
    <source>
        <dbReference type="SAM" id="MobiDB-lite"/>
    </source>
</evidence>
<keyword evidence="3" id="KW-0378">Hydrolase</keyword>
<dbReference type="Gene3D" id="3.40.720.10">
    <property type="entry name" value="Alkaline Phosphatase, subunit A"/>
    <property type="match status" value="2"/>
</dbReference>
<sequence>MSKDKNKGRNSGQPASPGRRQFITTVAAAAAGSLILPGCGRSDAPSTAAILGAGLPDPAKSGIDHVVVVMMENRSFDHFLGWVPGADGVQAGVRQKSPNGTVYQSRDLAPNYQNCNLADPDHSYEGGRTQVNDGKMDGFLKTAPEGDDFPIGYYTADSLPFYKGCAENWTICDRYFSGILSLTTPNRIYMHAGQTDRGVNSVDISTLPTIWDRMQSVGESVKYFYADVSYTSFWGNKYRSFSKKYEPHAFADEIASTPLPSLMFVDNVGTTINEGGAISYDDHPYSDIRNGQAFLDNVYNALRKHPSWEKTLLIINYDEWGGFYDHVVPPFAPITPEEKAATGNDGRLGGRVPCVLIGPRVKRGHVEHLQFDPNSILNMLAWRFGFEPLGARATSNNIALALDFKNQPDASTPDFNVPQGPFGGLCLPTAGIGHIIGVPLPGLPIPPIPLPIPVQTPPIPGLDVPIDLSPEAIAEILQRQVEHFTELDALRGLGKAFGF</sequence>
<proteinExistence type="inferred from homology"/>
<evidence type="ECO:0000313" key="6">
    <source>
        <dbReference type="Proteomes" id="UP000244248"/>
    </source>
</evidence>
<dbReference type="InterPro" id="IPR006311">
    <property type="entry name" value="TAT_signal"/>
</dbReference>
<dbReference type="OrthoDB" id="9770871at2"/>
<dbReference type="CDD" id="cd16013">
    <property type="entry name" value="AcpA"/>
    <property type="match status" value="1"/>
</dbReference>
<feature type="region of interest" description="Disordered" evidence="4">
    <location>
        <begin position="1"/>
        <end position="20"/>
    </location>
</feature>
<dbReference type="InterPro" id="IPR017850">
    <property type="entry name" value="Alkaline_phosphatase_core_sf"/>
</dbReference>
<gene>
    <name evidence="5" type="ORF">CJD38_11730</name>
</gene>
<evidence type="ECO:0000256" key="1">
    <source>
        <dbReference type="ARBA" id="ARBA00009717"/>
    </source>
</evidence>
<organism evidence="5 6">
    <name type="scientific">Stenotrophobium rhamnosiphilum</name>
    <dbReference type="NCBI Taxonomy" id="2029166"/>
    <lineage>
        <taxon>Bacteria</taxon>
        <taxon>Pseudomonadati</taxon>
        <taxon>Pseudomonadota</taxon>
        <taxon>Gammaproteobacteria</taxon>
        <taxon>Nevskiales</taxon>
        <taxon>Nevskiaceae</taxon>
        <taxon>Stenotrophobium</taxon>
    </lineage>
</organism>
<dbReference type="GO" id="GO:0009395">
    <property type="term" value="P:phospholipid catabolic process"/>
    <property type="evidence" value="ECO:0007669"/>
    <property type="project" value="TreeGrafter"/>
</dbReference>
<dbReference type="Proteomes" id="UP000244248">
    <property type="component" value="Unassembled WGS sequence"/>
</dbReference>
<keyword evidence="6" id="KW-1185">Reference proteome</keyword>
<dbReference type="InterPro" id="IPR007312">
    <property type="entry name" value="Phosphoesterase"/>
</dbReference>
<name>A0A2T5MEG3_9GAMM</name>
<dbReference type="EMBL" id="QANS01000004">
    <property type="protein sequence ID" value="PTU30968.1"/>
    <property type="molecule type" value="Genomic_DNA"/>
</dbReference>
<dbReference type="RefSeq" id="WP_107940552.1">
    <property type="nucleotide sequence ID" value="NZ_QANS01000004.1"/>
</dbReference>
<dbReference type="AlphaFoldDB" id="A0A2T5MEG3"/>
<evidence type="ECO:0000313" key="5">
    <source>
        <dbReference type="EMBL" id="PTU30968.1"/>
    </source>
</evidence>
<dbReference type="Pfam" id="PF04185">
    <property type="entry name" value="Phosphoesterase"/>
    <property type="match status" value="1"/>
</dbReference>
<dbReference type="GO" id="GO:0034480">
    <property type="term" value="F:phosphatidylcholine phospholipase C activity"/>
    <property type="evidence" value="ECO:0007669"/>
    <property type="project" value="UniProtKB-EC"/>
</dbReference>
<evidence type="ECO:0000256" key="2">
    <source>
        <dbReference type="ARBA" id="ARBA00012018"/>
    </source>
</evidence>
<reference evidence="5 6" key="1">
    <citation type="submission" date="2018-04" db="EMBL/GenBank/DDBJ databases">
        <title>Novel species isolated from glacier.</title>
        <authorList>
            <person name="Liu Q."/>
            <person name="Xin Y.-H."/>
        </authorList>
    </citation>
    <scope>NUCLEOTIDE SEQUENCE [LARGE SCALE GENOMIC DNA]</scope>
    <source>
        <strain evidence="5 6">GT1R17</strain>
    </source>
</reference>
<dbReference type="PANTHER" id="PTHR31956:SF1">
    <property type="entry name" value="NON-SPECIFIC PHOSPHOLIPASE C1"/>
    <property type="match status" value="1"/>
</dbReference>
<comment type="similarity">
    <text evidence="1">Belongs to the bacterial phospholipase C family.</text>
</comment>